<evidence type="ECO:0000313" key="2">
    <source>
        <dbReference type="EMBL" id="KAH9306661.1"/>
    </source>
</evidence>
<evidence type="ECO:0000256" key="1">
    <source>
        <dbReference type="SAM" id="MobiDB-lite"/>
    </source>
</evidence>
<dbReference type="PANTHER" id="PTHR21514">
    <property type="entry name" value="AP-4 COMPLEX ACCESSORY SUBUNIT TEPSIN"/>
    <property type="match status" value="1"/>
</dbReference>
<sequence length="643" mass="69888">ALRLIKYSVAKAGAEFRREMQRHSGVIRQMFHYRGEPDPLRGDALNKAVRDTAHEAVAAIFASEEKQTASEDVNKRIQGFGNSNFEMPFDDRKSFLSEVVELGSASIRQGLNMIGGQSNNNYFDAKGNPAGSYRGPSLRKSLTSEKDAFSKHHREGPWTESPYSLGSSDHKDLTPNQDYRISSPDVSNENLGPTKARGSNREERLLDSITTAGGVRLQPSREAIQSFLSEASKLDCDILSQVLYVKLQLNVWQVRLKAMCVLESMLRQQREDACFETVATFFQENKGAVVACIESPQASLREKANRVLALLGGSTTLNDNTTTIEKPNGSTRPVAVEMPDLIDTGETDLLGSGDPSQEKIIENTTSAMVDLLGDGIQSVTEEGNTISNGEDPFAGLSIHTDVAEGSNSNSNLFSGLVVGNSSESENEATRTLFKEESSLFSDFSQSVEQCHSKPPARSESLDDLFSSLAVSQPLSDSSQQRAKVNAGNAISNDPLAGLQFPQQNHPTGYLAFNSAPSSQMMGMNSPLLSSLGPPHSLPQNMMMPQMFPLQQMNFGPIGNPLAQQQLLAAMANLQHFGMGINPDSGVLLQTDSGIGKGSAHMYPDGFDFSSDPIASRVLNAENSRKEEKTRAFDFIAVSLFLLI</sequence>
<dbReference type="PANTHER" id="PTHR21514:SF0">
    <property type="entry name" value="AP-4 COMPLEX ACCESSORY SUBUNIT TEPSIN"/>
    <property type="match status" value="1"/>
</dbReference>
<dbReference type="EMBL" id="JAHRHJ020000008">
    <property type="protein sequence ID" value="KAH9306661.1"/>
    <property type="molecule type" value="Genomic_DNA"/>
</dbReference>
<evidence type="ECO:0008006" key="4">
    <source>
        <dbReference type="Google" id="ProtNLM"/>
    </source>
</evidence>
<feature type="non-terminal residue" evidence="2">
    <location>
        <position position="1"/>
    </location>
</feature>
<reference evidence="2 3" key="1">
    <citation type="journal article" date="2021" name="Nat. Plants">
        <title>The Taxus genome provides insights into paclitaxel biosynthesis.</title>
        <authorList>
            <person name="Xiong X."/>
            <person name="Gou J."/>
            <person name="Liao Q."/>
            <person name="Li Y."/>
            <person name="Zhou Q."/>
            <person name="Bi G."/>
            <person name="Li C."/>
            <person name="Du R."/>
            <person name="Wang X."/>
            <person name="Sun T."/>
            <person name="Guo L."/>
            <person name="Liang H."/>
            <person name="Lu P."/>
            <person name="Wu Y."/>
            <person name="Zhang Z."/>
            <person name="Ro D.K."/>
            <person name="Shang Y."/>
            <person name="Huang S."/>
            <person name="Yan J."/>
        </authorList>
    </citation>
    <scope>NUCLEOTIDE SEQUENCE [LARGE SCALE GENOMIC DNA]</scope>
    <source>
        <strain evidence="2">Ta-2019</strain>
    </source>
</reference>
<comment type="caution">
    <text evidence="2">The sequence shown here is derived from an EMBL/GenBank/DDBJ whole genome shotgun (WGS) entry which is preliminary data.</text>
</comment>
<feature type="region of interest" description="Disordered" evidence="1">
    <location>
        <begin position="144"/>
        <end position="200"/>
    </location>
</feature>
<organism evidence="2 3">
    <name type="scientific">Taxus chinensis</name>
    <name type="common">Chinese yew</name>
    <name type="synonym">Taxus wallichiana var. chinensis</name>
    <dbReference type="NCBI Taxonomy" id="29808"/>
    <lineage>
        <taxon>Eukaryota</taxon>
        <taxon>Viridiplantae</taxon>
        <taxon>Streptophyta</taxon>
        <taxon>Embryophyta</taxon>
        <taxon>Tracheophyta</taxon>
        <taxon>Spermatophyta</taxon>
        <taxon>Pinopsida</taxon>
        <taxon>Pinidae</taxon>
        <taxon>Conifers II</taxon>
        <taxon>Cupressales</taxon>
        <taxon>Taxaceae</taxon>
        <taxon>Taxus</taxon>
    </lineage>
</organism>
<dbReference type="Gene3D" id="1.25.40.90">
    <property type="match status" value="1"/>
</dbReference>
<gene>
    <name evidence="2" type="ORF">KI387_011065</name>
</gene>
<dbReference type="GO" id="GO:0032588">
    <property type="term" value="C:trans-Golgi network membrane"/>
    <property type="evidence" value="ECO:0007669"/>
    <property type="project" value="TreeGrafter"/>
</dbReference>
<accession>A0AA38FM56</accession>
<proteinExistence type="predicted"/>
<dbReference type="OMA" id="FSIVHTY"/>
<keyword evidence="3" id="KW-1185">Reference proteome</keyword>
<dbReference type="InterPro" id="IPR008942">
    <property type="entry name" value="ENTH_VHS"/>
</dbReference>
<protein>
    <recommendedName>
        <fullName evidence="4">VHS domain-containing protein</fullName>
    </recommendedName>
</protein>
<dbReference type="Proteomes" id="UP000824469">
    <property type="component" value="Unassembled WGS sequence"/>
</dbReference>
<evidence type="ECO:0000313" key="3">
    <source>
        <dbReference type="Proteomes" id="UP000824469"/>
    </source>
</evidence>
<name>A0AA38FM56_TAXCH</name>
<dbReference type="AlphaFoldDB" id="A0AA38FM56"/>
<dbReference type="InterPro" id="IPR039273">
    <property type="entry name" value="TEPSIN"/>
</dbReference>
<feature type="compositionally biased region" description="Polar residues" evidence="1">
    <location>
        <begin position="174"/>
        <end position="191"/>
    </location>
</feature>